<evidence type="ECO:0000259" key="11">
    <source>
        <dbReference type="PROSITE" id="PS50042"/>
    </source>
</evidence>
<feature type="binding site" evidence="9">
    <location>
        <position position="363"/>
    </location>
    <ligand>
        <name>3',5'-cyclic AMP</name>
        <dbReference type="ChEBI" id="CHEBI:58165"/>
        <label>2</label>
    </ligand>
</feature>
<sequence length="416" mass="47084">MDQFEGLVDELRFAVQTTQPADLLNFCADFFRRKLAQRDQNGNNSASKDAMEQDEVNIGPLAAAGPDEILPNRVRDISIQQANANNLLPSEKDALKELQVKYPENYNLLRRQSVSTESVNPMYFSQLPSRTKYAKKSDAEIASMKRAINKNFLFKNLDEEHYTEVLNQMTEKHVKEAGTPVIVQSDVGDYFYIVAKGEFNVYKREEPNITPQEVLATGYGPLVATIQPGEYFGELALMYNAPRAASVVSKTPDCVLWALDRITFRRIVLENAYRQRKMYESLLEDVPILSKLSNYERQKIADALQTVVYPEGSIVVRQGDEGENFYLIESGEAEVIKEGQGVIAILTKGEYFGELALIYKTVRNATVRARTRLKLATFDKAAFNRLLGNVIDTMRHQPRAEESEARSNAARIMVQE</sequence>
<dbReference type="InterPro" id="IPR050503">
    <property type="entry name" value="cAMP-dep_PK_reg_su-like"/>
</dbReference>
<dbReference type="GO" id="GO:0004862">
    <property type="term" value="F:cAMP-dependent protein kinase inhibitor activity"/>
    <property type="evidence" value="ECO:0000318"/>
    <property type="project" value="GO_Central"/>
</dbReference>
<dbReference type="Gene3D" id="2.60.120.10">
    <property type="entry name" value="Jelly Rolls"/>
    <property type="match status" value="2"/>
</dbReference>
<feature type="domain" description="Cyclic nucleotide-binding" evidence="11">
    <location>
        <begin position="288"/>
        <end position="395"/>
    </location>
</feature>
<keyword evidence="6 8" id="KW-0547">Nucleotide-binding</keyword>
<dbReference type="Pfam" id="PF02197">
    <property type="entry name" value="RIIa"/>
    <property type="match status" value="1"/>
</dbReference>
<comment type="similarity">
    <text evidence="1 8">Belongs to the cAMP-dependent kinase regulatory chain family.</text>
</comment>
<dbReference type="eggNOG" id="KOG1113">
    <property type="taxonomic scope" value="Eukaryota"/>
</dbReference>
<evidence type="ECO:0000256" key="8">
    <source>
        <dbReference type="PIRNR" id="PIRNR000548"/>
    </source>
</evidence>
<feature type="binding site" evidence="9">
    <location>
        <position position="354"/>
    </location>
    <ligand>
        <name>3',5'-cyclic AMP</name>
        <dbReference type="ChEBI" id="CHEBI:58165"/>
        <label>2</label>
    </ligand>
</feature>
<dbReference type="GO" id="GO:0007189">
    <property type="term" value="P:adenylate cyclase-activating G protein-coupled receptor signaling pathway"/>
    <property type="evidence" value="ECO:0000318"/>
    <property type="project" value="GO_Central"/>
</dbReference>
<reference evidence="12 14" key="1">
    <citation type="journal article" date="2011" name="Science">
        <title>Comparative functional genomics of the fission yeasts.</title>
        <authorList>
            <person name="Rhind N."/>
            <person name="Chen Z."/>
            <person name="Yassour M."/>
            <person name="Thompson D.A."/>
            <person name="Haas B.J."/>
            <person name="Habib N."/>
            <person name="Wapinski I."/>
            <person name="Roy S."/>
            <person name="Lin M.F."/>
            <person name="Heiman D.I."/>
            <person name="Young S.K."/>
            <person name="Furuya K."/>
            <person name="Guo Y."/>
            <person name="Pidoux A."/>
            <person name="Chen H.M."/>
            <person name="Robbertse B."/>
            <person name="Goldberg J.M."/>
            <person name="Aoki K."/>
            <person name="Bayne E.H."/>
            <person name="Berlin A.M."/>
            <person name="Desjardins C.A."/>
            <person name="Dobbs E."/>
            <person name="Dukaj L."/>
            <person name="Fan L."/>
            <person name="FitzGerald M.G."/>
            <person name="French C."/>
            <person name="Gujja S."/>
            <person name="Hansen K."/>
            <person name="Keifenheim D."/>
            <person name="Levin J.Z."/>
            <person name="Mosher R.A."/>
            <person name="Mueller C.A."/>
            <person name="Pfiffner J."/>
            <person name="Priest M."/>
            <person name="Russ C."/>
            <person name="Smialowska A."/>
            <person name="Swoboda P."/>
            <person name="Sykes S.M."/>
            <person name="Vaughn M."/>
            <person name="Vengrova S."/>
            <person name="Yoder R."/>
            <person name="Zeng Q."/>
            <person name="Allshire R."/>
            <person name="Baulcombe D."/>
            <person name="Birren B.W."/>
            <person name="Brown W."/>
            <person name="Ekwall K."/>
            <person name="Kellis M."/>
            <person name="Leatherwood J."/>
            <person name="Levin H."/>
            <person name="Margalit H."/>
            <person name="Martienssen R."/>
            <person name="Nieduszynski C.A."/>
            <person name="Spatafora J.W."/>
            <person name="Friedman N."/>
            <person name="Dalgaard J.Z."/>
            <person name="Baumann P."/>
            <person name="Niki H."/>
            <person name="Regev A."/>
            <person name="Nusbaum C."/>
        </authorList>
    </citation>
    <scope>NUCLEOTIDE SEQUENCE [LARGE SCALE GENOMIC DNA]</scope>
    <source>
        <strain evidence="14">yFS275 / FY16936</strain>
    </source>
</reference>
<keyword evidence="5" id="KW-0677">Repeat</keyword>
<evidence type="ECO:0000256" key="5">
    <source>
        <dbReference type="ARBA" id="ARBA00022737"/>
    </source>
</evidence>
<dbReference type="InterPro" id="IPR000595">
    <property type="entry name" value="cNMP-bd_dom"/>
</dbReference>
<feature type="region of interest" description="Disordered" evidence="10">
    <location>
        <begin position="397"/>
        <end position="416"/>
    </location>
</feature>
<dbReference type="GO" id="GO:0000785">
    <property type="term" value="C:chromatin"/>
    <property type="evidence" value="ECO:0007669"/>
    <property type="project" value="EnsemblFungi"/>
</dbReference>
<dbReference type="PRINTS" id="PR00103">
    <property type="entry name" value="CAMPKINASE"/>
</dbReference>
<dbReference type="InterPro" id="IPR018488">
    <property type="entry name" value="cNMP-bd_CS"/>
</dbReference>
<dbReference type="GO" id="GO:0005952">
    <property type="term" value="C:cAMP-dependent protein kinase complex"/>
    <property type="evidence" value="ECO:0000318"/>
    <property type="project" value="GO_Central"/>
</dbReference>
<dbReference type="OMA" id="WSPPHHP"/>
<evidence type="ECO:0000256" key="10">
    <source>
        <dbReference type="SAM" id="MobiDB-lite"/>
    </source>
</evidence>
<dbReference type="JaponicusDB" id="SJAG_01245">
    <property type="gene designation" value="cgs1"/>
</dbReference>
<dbReference type="HOGENOM" id="CLU_018310_0_1_1"/>
<feature type="binding site" evidence="9">
    <location>
        <position position="243"/>
    </location>
    <ligand>
        <name>3',5'-cyclic AMP</name>
        <dbReference type="ChEBI" id="CHEBI:58165"/>
        <label>1</label>
    </ligand>
</feature>
<evidence type="ECO:0000313" key="14">
    <source>
        <dbReference type="Proteomes" id="UP000001744"/>
    </source>
</evidence>
<dbReference type="GO" id="GO:0005634">
    <property type="term" value="C:nucleus"/>
    <property type="evidence" value="ECO:0000318"/>
    <property type="project" value="GO_Central"/>
</dbReference>
<dbReference type="GO" id="GO:0016301">
    <property type="term" value="F:kinase activity"/>
    <property type="evidence" value="ECO:0007669"/>
    <property type="project" value="UniProtKB-KW"/>
</dbReference>
<dbReference type="PROSITE" id="PS00889">
    <property type="entry name" value="CNMP_BINDING_2"/>
    <property type="match status" value="1"/>
</dbReference>
<keyword evidence="14" id="KW-1185">Reference proteome</keyword>
<dbReference type="VEuPathDB" id="FungiDB:SJAG_01245"/>
<keyword evidence="4 8" id="KW-0116">cAMP-binding</keyword>
<evidence type="ECO:0000313" key="12">
    <source>
        <dbReference type="EMBL" id="EEB06206.1"/>
    </source>
</evidence>
<dbReference type="GO" id="GO:0005886">
    <property type="term" value="C:plasma membrane"/>
    <property type="evidence" value="ECO:0007669"/>
    <property type="project" value="EnsemblFungi"/>
</dbReference>
<dbReference type="CDD" id="cd00038">
    <property type="entry name" value="CAP_ED"/>
    <property type="match status" value="2"/>
</dbReference>
<dbReference type="GeneID" id="7048395"/>
<dbReference type="GO" id="GO:0046580">
    <property type="term" value="P:negative regulation of Ras protein signal transduction"/>
    <property type="evidence" value="ECO:0007669"/>
    <property type="project" value="EnsemblFungi"/>
</dbReference>
<keyword evidence="3" id="KW-0597">Phosphoprotein</keyword>
<dbReference type="PROSITE" id="PS50042">
    <property type="entry name" value="CNMP_BINDING_3"/>
    <property type="match status" value="2"/>
</dbReference>
<dbReference type="InterPro" id="IPR003117">
    <property type="entry name" value="cAMP_dep_PK_reg_su_I/II_a/b"/>
</dbReference>
<dbReference type="InterPro" id="IPR012198">
    <property type="entry name" value="cAMP_dep_PK_reg_su"/>
</dbReference>
<name>B6K056_SCHJY</name>
<dbReference type="Pfam" id="PF00027">
    <property type="entry name" value="cNMP_binding"/>
    <property type="match status" value="2"/>
</dbReference>
<dbReference type="SUPFAM" id="SSF51206">
    <property type="entry name" value="cAMP-binding domain-like"/>
    <property type="match status" value="2"/>
</dbReference>
<evidence type="ECO:0000256" key="7">
    <source>
        <dbReference type="ARBA" id="ARBA00023149"/>
    </source>
</evidence>
<dbReference type="OrthoDB" id="417078at2759"/>
<dbReference type="PANTHER" id="PTHR11635:SF152">
    <property type="entry name" value="CAMP-DEPENDENT PROTEIN KINASE TYPE I REGULATORY SUBUNIT-RELATED"/>
    <property type="match status" value="1"/>
</dbReference>
<dbReference type="STRING" id="402676.B6K056"/>
<dbReference type="GO" id="GO:0045944">
    <property type="term" value="P:positive regulation of transcription by RNA polymerase II"/>
    <property type="evidence" value="ECO:0007669"/>
    <property type="project" value="EnsemblFungi"/>
</dbReference>
<protein>
    <recommendedName>
        <fullName evidence="2 8">cAMP-dependent protein kinase regulatory subunit</fullName>
    </recommendedName>
</protein>
<gene>
    <name evidence="13" type="primary">cgs1</name>
    <name evidence="12" type="ORF">SJAG_01245</name>
</gene>
<dbReference type="GO" id="GO:0046827">
    <property type="term" value="P:positive regulation of protein export from nucleus"/>
    <property type="evidence" value="ECO:0007669"/>
    <property type="project" value="EnsemblFungi"/>
</dbReference>
<accession>B6K056</accession>
<evidence type="ECO:0000256" key="3">
    <source>
        <dbReference type="ARBA" id="ARBA00022553"/>
    </source>
</evidence>
<dbReference type="FunFam" id="2.60.120.10:FF:000039">
    <property type="entry name" value="cAMP-dependent protein kinase regulatory subunit"/>
    <property type="match status" value="1"/>
</dbReference>
<dbReference type="RefSeq" id="XP_002172499.1">
    <property type="nucleotide sequence ID" value="XM_002172463.2"/>
</dbReference>
<dbReference type="GO" id="GO:0042149">
    <property type="term" value="P:cellular response to glucose starvation"/>
    <property type="evidence" value="ECO:0007669"/>
    <property type="project" value="EnsemblFungi"/>
</dbReference>
<dbReference type="GO" id="GO:0042802">
    <property type="term" value="F:identical protein binding"/>
    <property type="evidence" value="ECO:0007669"/>
    <property type="project" value="EnsemblFungi"/>
</dbReference>
<dbReference type="GO" id="GO:0005829">
    <property type="term" value="C:cytosol"/>
    <property type="evidence" value="ECO:0000318"/>
    <property type="project" value="GO_Central"/>
</dbReference>
<dbReference type="SMART" id="SM00100">
    <property type="entry name" value="cNMP"/>
    <property type="match status" value="2"/>
</dbReference>
<evidence type="ECO:0000256" key="6">
    <source>
        <dbReference type="ARBA" id="ARBA00022741"/>
    </source>
</evidence>
<dbReference type="Proteomes" id="UP000001744">
    <property type="component" value="Unassembled WGS sequence"/>
</dbReference>
<feature type="domain" description="Cyclic nucleotide-binding" evidence="11">
    <location>
        <begin position="153"/>
        <end position="285"/>
    </location>
</feature>
<proteinExistence type="inferred from homology"/>
<dbReference type="InterPro" id="IPR014710">
    <property type="entry name" value="RmlC-like_jellyroll"/>
</dbReference>
<evidence type="ECO:0000256" key="2">
    <source>
        <dbReference type="ARBA" id="ARBA00020355"/>
    </source>
</evidence>
<feature type="compositionally biased region" description="Low complexity" evidence="10">
    <location>
        <begin position="406"/>
        <end position="416"/>
    </location>
</feature>
<dbReference type="GO" id="GO:0010603">
    <property type="term" value="P:regulation of cytoplasmic mRNA processing body assembly"/>
    <property type="evidence" value="ECO:0007669"/>
    <property type="project" value="EnsemblFungi"/>
</dbReference>
<evidence type="ECO:0000256" key="9">
    <source>
        <dbReference type="PIRSR" id="PIRSR000548-1"/>
    </source>
</evidence>
<dbReference type="InterPro" id="IPR018490">
    <property type="entry name" value="cNMP-bd_dom_sf"/>
</dbReference>
<dbReference type="GO" id="GO:0006995">
    <property type="term" value="P:cellular response to nitrogen starvation"/>
    <property type="evidence" value="ECO:0007669"/>
    <property type="project" value="EnsemblFungi"/>
</dbReference>
<dbReference type="GO" id="GO:0030552">
    <property type="term" value="F:cAMP binding"/>
    <property type="evidence" value="ECO:0000318"/>
    <property type="project" value="GO_Central"/>
</dbReference>
<evidence type="ECO:0000313" key="13">
    <source>
        <dbReference type="JaponicusDB" id="SJAG_01245"/>
    </source>
</evidence>
<dbReference type="GO" id="GO:0097271">
    <property type="term" value="P:protein localization to bud neck"/>
    <property type="evidence" value="ECO:0007669"/>
    <property type="project" value="EnsemblFungi"/>
</dbReference>
<keyword evidence="7 8" id="KW-0114">cAMP</keyword>
<dbReference type="PIRSF" id="PIRSF000548">
    <property type="entry name" value="PK_regulatory"/>
    <property type="match status" value="1"/>
</dbReference>
<feature type="binding site" evidence="9">
    <location>
        <position position="234"/>
    </location>
    <ligand>
        <name>3',5'-cyclic AMP</name>
        <dbReference type="ChEBI" id="CHEBI:58165"/>
        <label>1</label>
    </ligand>
</feature>
<organism evidence="12 14">
    <name type="scientific">Schizosaccharomyces japonicus (strain yFS275 / FY16936)</name>
    <name type="common">Fission yeast</name>
    <dbReference type="NCBI Taxonomy" id="402676"/>
    <lineage>
        <taxon>Eukaryota</taxon>
        <taxon>Fungi</taxon>
        <taxon>Dikarya</taxon>
        <taxon>Ascomycota</taxon>
        <taxon>Taphrinomycotina</taxon>
        <taxon>Schizosaccharomycetes</taxon>
        <taxon>Schizosaccharomycetales</taxon>
        <taxon>Schizosaccharomycetaceae</taxon>
        <taxon>Schizosaccharomyces</taxon>
    </lineage>
</organism>
<comment type="subunit">
    <text evidence="8">Tetramer, composed of 2 regulatory (R) and 2 catalytic (C) subunits. In the presence of cAMP it dissociates into 2 active monomeric C subunits and an R dimer.</text>
</comment>
<dbReference type="PANTHER" id="PTHR11635">
    <property type="entry name" value="CAMP-DEPENDENT PROTEIN KINASE REGULATORY CHAIN"/>
    <property type="match status" value="1"/>
</dbReference>
<evidence type="ECO:0000256" key="1">
    <source>
        <dbReference type="ARBA" id="ARBA00005753"/>
    </source>
</evidence>
<dbReference type="AlphaFoldDB" id="B6K056"/>
<dbReference type="PROSITE" id="PS00888">
    <property type="entry name" value="CNMP_BINDING_1"/>
    <property type="match status" value="1"/>
</dbReference>
<dbReference type="EMBL" id="KE651168">
    <property type="protein sequence ID" value="EEB06206.1"/>
    <property type="molecule type" value="Genomic_DNA"/>
</dbReference>
<dbReference type="GO" id="GO:0034236">
    <property type="term" value="F:protein kinase A catalytic subunit binding"/>
    <property type="evidence" value="ECO:0000318"/>
    <property type="project" value="GO_Central"/>
</dbReference>
<evidence type="ECO:0000256" key="4">
    <source>
        <dbReference type="ARBA" id="ARBA00022566"/>
    </source>
</evidence>